<sequence>MTKALTAGFFYHTARFTGNGYRTVKHQHTIHPHPNSALAEQQPRWVLYHELVFTTREFMRQVTEIEPRWLTEVAPHYYKATEIEEATRKMPKNRDVACADLEARDA</sequence>
<keyword evidence="3" id="KW-1185">Reference proteome</keyword>
<dbReference type="WBParaSite" id="TASK_0000213601-mRNA-1">
    <property type="protein sequence ID" value="TASK_0000213601-mRNA-1"/>
    <property type="gene ID" value="TASK_0000213601"/>
</dbReference>
<accession>A0A0R3VXJ2</accession>
<evidence type="ECO:0000313" key="2">
    <source>
        <dbReference type="EMBL" id="VDK24419.1"/>
    </source>
</evidence>
<dbReference type="EMBL" id="UYRS01001067">
    <property type="protein sequence ID" value="VDK24419.1"/>
    <property type="molecule type" value="Genomic_DNA"/>
</dbReference>
<dbReference type="STRING" id="60517.A0A0R3VXJ2"/>
<organism evidence="4">
    <name type="scientific">Taenia asiatica</name>
    <name type="common">Asian tapeworm</name>
    <dbReference type="NCBI Taxonomy" id="60517"/>
    <lineage>
        <taxon>Eukaryota</taxon>
        <taxon>Metazoa</taxon>
        <taxon>Spiralia</taxon>
        <taxon>Lophotrochozoa</taxon>
        <taxon>Platyhelminthes</taxon>
        <taxon>Cestoda</taxon>
        <taxon>Eucestoda</taxon>
        <taxon>Cyclophyllidea</taxon>
        <taxon>Taeniidae</taxon>
        <taxon>Taenia</taxon>
    </lineage>
</organism>
<evidence type="ECO:0000259" key="1">
    <source>
        <dbReference type="Pfam" id="PF07717"/>
    </source>
</evidence>
<dbReference type="Proteomes" id="UP000282613">
    <property type="component" value="Unassembled WGS sequence"/>
</dbReference>
<protein>
    <submittedName>
        <fullName evidence="4">OB_NTP_bind domain-containing protein</fullName>
    </submittedName>
</protein>
<reference evidence="2 3" key="2">
    <citation type="submission" date="2018-11" db="EMBL/GenBank/DDBJ databases">
        <authorList>
            <consortium name="Pathogen Informatics"/>
        </authorList>
    </citation>
    <scope>NUCLEOTIDE SEQUENCE [LARGE SCALE GENOMIC DNA]</scope>
</reference>
<evidence type="ECO:0000313" key="3">
    <source>
        <dbReference type="Proteomes" id="UP000282613"/>
    </source>
</evidence>
<dbReference type="Pfam" id="PF07717">
    <property type="entry name" value="OB_NTP_bind"/>
    <property type="match status" value="1"/>
</dbReference>
<dbReference type="InterPro" id="IPR011709">
    <property type="entry name" value="DEAD-box_helicase_OB_fold"/>
</dbReference>
<feature type="domain" description="DEAD-box helicase OB fold" evidence="1">
    <location>
        <begin position="2"/>
        <end position="77"/>
    </location>
</feature>
<dbReference type="OrthoDB" id="10253254at2759"/>
<name>A0A0R3VXJ2_TAEAS</name>
<evidence type="ECO:0000313" key="4">
    <source>
        <dbReference type="WBParaSite" id="TASK_0000213601-mRNA-1"/>
    </source>
</evidence>
<gene>
    <name evidence="2" type="ORF">TASK_LOCUS2137</name>
</gene>
<dbReference type="AlphaFoldDB" id="A0A0R3VXJ2"/>
<proteinExistence type="predicted"/>
<reference evidence="4" key="1">
    <citation type="submission" date="2017-02" db="UniProtKB">
        <authorList>
            <consortium name="WormBaseParasite"/>
        </authorList>
    </citation>
    <scope>IDENTIFICATION</scope>
</reference>